<gene>
    <name evidence="2" type="ORF">QBC42DRAFT_348032</name>
</gene>
<reference evidence="2" key="2">
    <citation type="submission" date="2023-06" db="EMBL/GenBank/DDBJ databases">
        <authorList>
            <consortium name="Lawrence Berkeley National Laboratory"/>
            <person name="Mondo S.J."/>
            <person name="Hensen N."/>
            <person name="Bonometti L."/>
            <person name="Westerberg I."/>
            <person name="Brannstrom I.O."/>
            <person name="Guillou S."/>
            <person name="Cros-Aarteil S."/>
            <person name="Calhoun S."/>
            <person name="Haridas S."/>
            <person name="Kuo A."/>
            <person name="Pangilinan J."/>
            <person name="Riley R."/>
            <person name="Labutti K."/>
            <person name="Andreopoulos B."/>
            <person name="Lipzen A."/>
            <person name="Chen C."/>
            <person name="Yanf M."/>
            <person name="Daum C."/>
            <person name="Ng V."/>
            <person name="Clum A."/>
            <person name="Steindorff A."/>
            <person name="Ohm R."/>
            <person name="Martin F."/>
            <person name="Silar P."/>
            <person name="Natvig D."/>
            <person name="Lalanne C."/>
            <person name="Gautier V."/>
            <person name="Ament-Velasquez S.L."/>
            <person name="Kruys A."/>
            <person name="Hutchinson M.I."/>
            <person name="Powell A.J."/>
            <person name="Barry K."/>
            <person name="Miller A.N."/>
            <person name="Grigoriev I.V."/>
            <person name="Debuchy R."/>
            <person name="Gladieux P."/>
            <person name="Thoren M.H."/>
            <person name="Johannesson H."/>
        </authorList>
    </citation>
    <scope>NUCLEOTIDE SEQUENCE</scope>
    <source>
        <strain evidence="2">PSN324</strain>
    </source>
</reference>
<name>A0AAV9HKF4_9PEZI</name>
<dbReference type="InterPro" id="IPR052189">
    <property type="entry name" value="L-asp_N-monooxygenase_NS-form"/>
</dbReference>
<dbReference type="PANTHER" id="PTHR40254:SF1">
    <property type="entry name" value="BLR0577 PROTEIN"/>
    <property type="match status" value="1"/>
</dbReference>
<dbReference type="InterPro" id="IPR038732">
    <property type="entry name" value="HpyO/CreE_NAD-binding"/>
</dbReference>
<reference evidence="2" key="1">
    <citation type="journal article" date="2023" name="Mol. Phylogenet. Evol.">
        <title>Genome-scale phylogeny and comparative genomics of the fungal order Sordariales.</title>
        <authorList>
            <person name="Hensen N."/>
            <person name="Bonometti L."/>
            <person name="Westerberg I."/>
            <person name="Brannstrom I.O."/>
            <person name="Guillou S."/>
            <person name="Cros-Aarteil S."/>
            <person name="Calhoun S."/>
            <person name="Haridas S."/>
            <person name="Kuo A."/>
            <person name="Mondo S."/>
            <person name="Pangilinan J."/>
            <person name="Riley R."/>
            <person name="LaButti K."/>
            <person name="Andreopoulos B."/>
            <person name="Lipzen A."/>
            <person name="Chen C."/>
            <person name="Yan M."/>
            <person name="Daum C."/>
            <person name="Ng V."/>
            <person name="Clum A."/>
            <person name="Steindorff A."/>
            <person name="Ohm R.A."/>
            <person name="Martin F."/>
            <person name="Silar P."/>
            <person name="Natvig D.O."/>
            <person name="Lalanne C."/>
            <person name="Gautier V."/>
            <person name="Ament-Velasquez S.L."/>
            <person name="Kruys A."/>
            <person name="Hutchinson M.I."/>
            <person name="Powell A.J."/>
            <person name="Barry K."/>
            <person name="Miller A.N."/>
            <person name="Grigoriev I.V."/>
            <person name="Debuchy R."/>
            <person name="Gladieux P."/>
            <person name="Hiltunen Thoren M."/>
            <person name="Johannesson H."/>
        </authorList>
    </citation>
    <scope>NUCLEOTIDE SEQUENCE</scope>
    <source>
        <strain evidence="2">PSN324</strain>
    </source>
</reference>
<proteinExistence type="predicted"/>
<dbReference type="InterPro" id="IPR036188">
    <property type="entry name" value="FAD/NAD-bd_sf"/>
</dbReference>
<evidence type="ECO:0000313" key="2">
    <source>
        <dbReference type="EMBL" id="KAK4460366.1"/>
    </source>
</evidence>
<sequence length="623" mass="68429">MSSPRLSVVAICGGGACGLAVALHLLRENRSTKCISHIYMYEKRQRIGSGLAYSESSGAAILNMSADTMGLYESEPTHFAGWVASNRQRFQGIRYPPRHVYGDYAAALFDAAEQDAGRQGVDLRVVPRELVRASRNGTETFLLVDDEGGTLEADRLVLALGNFPSCTQPGLADHPRYFDCPWPLRRLDVIPPTAAVCVLGTRLSGIDAALHLEANGHRGPIYLASRTGRLPGVQGLGGAAYQGRYALHLLARDLESRPGPSSAQELSRKFGLFMEDLGVQDWESFFRIKDPAHRLAQDVAAAEHGTARWRALPDAAAPMFERYWNCLSISDRAAFLQDYNSLWYAFVHAMPHDNAVRLQRLIHRGKVKVLTAESDVIEQSGRGFVVTACGERIVADFLIGATGIEQKASRIPSRLAQSLLSSQIMEEHPLGGFSVDQHTLESTSTKGIFAIGSLTAGVHFYTNGIDRNRLHASRIARHITGQIVPRRPGHVAIVLTGDPPSWVPGFKITKVMARMLERHLIPFCYHVTGHACSTRQLESSERHANEARPIFHDAEDVCAFSDEMLGGWVKTNGLLAQCFDSFGEPFHVALKHHYIDIGLLLGDRPTVQGRNSSVQVLKGYLIG</sequence>
<accession>A0AAV9HKF4</accession>
<dbReference type="AlphaFoldDB" id="A0AAV9HKF4"/>
<dbReference type="SUPFAM" id="SSF51905">
    <property type="entry name" value="FAD/NAD(P)-binding domain"/>
    <property type="match status" value="1"/>
</dbReference>
<comment type="caution">
    <text evidence="2">The sequence shown here is derived from an EMBL/GenBank/DDBJ whole genome shotgun (WGS) entry which is preliminary data.</text>
</comment>
<dbReference type="EMBL" id="MU865013">
    <property type="protein sequence ID" value="KAK4460366.1"/>
    <property type="molecule type" value="Genomic_DNA"/>
</dbReference>
<organism evidence="2 3">
    <name type="scientific">Cladorrhinum samala</name>
    <dbReference type="NCBI Taxonomy" id="585594"/>
    <lineage>
        <taxon>Eukaryota</taxon>
        <taxon>Fungi</taxon>
        <taxon>Dikarya</taxon>
        <taxon>Ascomycota</taxon>
        <taxon>Pezizomycotina</taxon>
        <taxon>Sordariomycetes</taxon>
        <taxon>Sordariomycetidae</taxon>
        <taxon>Sordariales</taxon>
        <taxon>Podosporaceae</taxon>
        <taxon>Cladorrhinum</taxon>
    </lineage>
</organism>
<dbReference type="PROSITE" id="PS51257">
    <property type="entry name" value="PROKAR_LIPOPROTEIN"/>
    <property type="match status" value="1"/>
</dbReference>
<protein>
    <submittedName>
        <fullName evidence="2">FAD-NAD(P)-binding-domain-containing protein</fullName>
    </submittedName>
</protein>
<dbReference type="PANTHER" id="PTHR40254">
    <property type="entry name" value="BLR0577 PROTEIN"/>
    <property type="match status" value="1"/>
</dbReference>
<evidence type="ECO:0000313" key="3">
    <source>
        <dbReference type="Proteomes" id="UP001321749"/>
    </source>
</evidence>
<keyword evidence="3" id="KW-1185">Reference proteome</keyword>
<feature type="domain" description="FAD-dependent urate hydroxylase HpyO/Asp monooxygenase CreE-like FAD/NAD(P)-binding" evidence="1">
    <location>
        <begin position="10"/>
        <end position="162"/>
    </location>
</feature>
<evidence type="ECO:0000259" key="1">
    <source>
        <dbReference type="Pfam" id="PF13454"/>
    </source>
</evidence>
<dbReference type="Proteomes" id="UP001321749">
    <property type="component" value="Unassembled WGS sequence"/>
</dbReference>
<dbReference type="Gene3D" id="3.50.50.60">
    <property type="entry name" value="FAD/NAD(P)-binding domain"/>
    <property type="match status" value="2"/>
</dbReference>
<dbReference type="Pfam" id="PF13454">
    <property type="entry name" value="NAD_binding_9"/>
    <property type="match status" value="1"/>
</dbReference>